<protein>
    <submittedName>
        <fullName evidence="1">Uncharacterized protein</fullName>
    </submittedName>
</protein>
<organism evidence="1 2">
    <name type="scientific">Cylicocyclus nassatus</name>
    <name type="common">Nematode worm</name>
    <dbReference type="NCBI Taxonomy" id="53992"/>
    <lineage>
        <taxon>Eukaryota</taxon>
        <taxon>Metazoa</taxon>
        <taxon>Ecdysozoa</taxon>
        <taxon>Nematoda</taxon>
        <taxon>Chromadorea</taxon>
        <taxon>Rhabditida</taxon>
        <taxon>Rhabditina</taxon>
        <taxon>Rhabditomorpha</taxon>
        <taxon>Strongyloidea</taxon>
        <taxon>Strongylidae</taxon>
        <taxon>Cylicocyclus</taxon>
    </lineage>
</organism>
<name>A0AA36DUB8_CYLNA</name>
<dbReference type="Proteomes" id="UP001176961">
    <property type="component" value="Unassembled WGS sequence"/>
</dbReference>
<evidence type="ECO:0000313" key="1">
    <source>
        <dbReference type="EMBL" id="CAJ0593825.1"/>
    </source>
</evidence>
<comment type="caution">
    <text evidence="1">The sequence shown here is derived from an EMBL/GenBank/DDBJ whole genome shotgun (WGS) entry which is preliminary data.</text>
</comment>
<dbReference type="AlphaFoldDB" id="A0AA36DUB8"/>
<reference evidence="1" key="1">
    <citation type="submission" date="2023-07" db="EMBL/GenBank/DDBJ databases">
        <authorList>
            <consortium name="CYATHOMIX"/>
        </authorList>
    </citation>
    <scope>NUCLEOTIDE SEQUENCE</scope>
    <source>
        <strain evidence="1">N/A</strain>
    </source>
</reference>
<dbReference type="EMBL" id="CATQJL010000112">
    <property type="protein sequence ID" value="CAJ0593825.1"/>
    <property type="molecule type" value="Genomic_DNA"/>
</dbReference>
<gene>
    <name evidence="1" type="ORF">CYNAS_LOCUS5808</name>
</gene>
<accession>A0AA36DUB8</accession>
<evidence type="ECO:0000313" key="2">
    <source>
        <dbReference type="Proteomes" id="UP001176961"/>
    </source>
</evidence>
<sequence>MSQYQLRLCNTECIPCYVYNSYITTSIIQSTRKAGTTILFTHLYPFSKFESHYVIARSAAGAPVFRELSHQFMEIP</sequence>
<keyword evidence="2" id="KW-1185">Reference proteome</keyword>
<proteinExistence type="predicted"/>